<evidence type="ECO:0000256" key="6">
    <source>
        <dbReference type="ARBA" id="ARBA00030261"/>
    </source>
</evidence>
<dbReference type="KEGG" id="pbi:103065830"/>
<keyword evidence="4" id="KW-0758">Storage protein</keyword>
<dbReference type="GO" id="GO:0042627">
    <property type="term" value="C:chylomicron"/>
    <property type="evidence" value="ECO:0007669"/>
    <property type="project" value="InterPro"/>
</dbReference>
<evidence type="ECO:0000256" key="2">
    <source>
        <dbReference type="ARBA" id="ARBA00007385"/>
    </source>
</evidence>
<organism evidence="8 9">
    <name type="scientific">Python bivittatus</name>
    <name type="common">Burmese python</name>
    <name type="synonym">Python molurus bivittatus</name>
    <dbReference type="NCBI Taxonomy" id="176946"/>
    <lineage>
        <taxon>Eukaryota</taxon>
        <taxon>Metazoa</taxon>
        <taxon>Chordata</taxon>
        <taxon>Craniata</taxon>
        <taxon>Vertebrata</taxon>
        <taxon>Euteleostomi</taxon>
        <taxon>Lepidosauria</taxon>
        <taxon>Squamata</taxon>
        <taxon>Bifurcata</taxon>
        <taxon>Unidentata</taxon>
        <taxon>Episquamata</taxon>
        <taxon>Toxicofera</taxon>
        <taxon>Serpentes</taxon>
        <taxon>Henophidia</taxon>
        <taxon>Pythonidae</taxon>
        <taxon>Python</taxon>
    </lineage>
</organism>
<dbReference type="GO" id="GO:0006629">
    <property type="term" value="P:lipid metabolic process"/>
    <property type="evidence" value="ECO:0007669"/>
    <property type="project" value="InterPro"/>
</dbReference>
<gene>
    <name evidence="9" type="primary">LOC103065830</name>
</gene>
<evidence type="ECO:0000256" key="1">
    <source>
        <dbReference type="ARBA" id="ARBA00003325"/>
    </source>
</evidence>
<reference evidence="9" key="1">
    <citation type="submission" date="2025-08" db="UniProtKB">
        <authorList>
            <consortium name="RefSeq"/>
        </authorList>
    </citation>
    <scope>IDENTIFICATION</scope>
    <source>
        <tissue evidence="9">Liver</tissue>
    </source>
</reference>
<sequence length="109" mass="12530">MLQLKPLSIALILFLGNMMTETDAKAISKRHIRRDWMIIPDTIALNVYELVNKVSPKVAEYLVNVVQTPAILETRNFLIKETAKINVLAEQFMAKLYALWEELKESAQQ</sequence>
<comment type="function">
    <text evidence="1">Protein component of the very low density lipoprotein (VLDL) of egg-laying females. Potent lipoprotein lipase inhibitor, preventing the loss of triglycerides from VLDL on their way from the liver to the growing oocytes.</text>
</comment>
<dbReference type="GO" id="GO:0004857">
    <property type="term" value="F:enzyme inhibitor activity"/>
    <property type="evidence" value="ECO:0007669"/>
    <property type="project" value="InterPro"/>
</dbReference>
<accession>A0A9F2R4I1</accession>
<dbReference type="Proteomes" id="UP000695026">
    <property type="component" value="Unplaced"/>
</dbReference>
<dbReference type="AlphaFoldDB" id="A0A9F2R4I1"/>
<evidence type="ECO:0000313" key="8">
    <source>
        <dbReference type="Proteomes" id="UP000695026"/>
    </source>
</evidence>
<dbReference type="GeneID" id="103065830"/>
<evidence type="ECO:0000256" key="3">
    <source>
        <dbReference type="ARBA" id="ARBA00018120"/>
    </source>
</evidence>
<feature type="signal peptide" evidence="7">
    <location>
        <begin position="1"/>
        <end position="24"/>
    </location>
</feature>
<evidence type="ECO:0000313" key="9">
    <source>
        <dbReference type="RefSeq" id="XP_007435935.1"/>
    </source>
</evidence>
<evidence type="ECO:0000256" key="7">
    <source>
        <dbReference type="SAM" id="SignalP"/>
    </source>
</evidence>
<dbReference type="GO" id="GO:0034361">
    <property type="term" value="C:very-low-density lipoprotein particle"/>
    <property type="evidence" value="ECO:0007669"/>
    <property type="project" value="UniProtKB-KW"/>
</dbReference>
<keyword evidence="5" id="KW-0850">VLDL</keyword>
<evidence type="ECO:0000256" key="5">
    <source>
        <dbReference type="ARBA" id="ARBA00023313"/>
    </source>
</evidence>
<evidence type="ECO:0000256" key="4">
    <source>
        <dbReference type="ARBA" id="ARBA00022761"/>
    </source>
</evidence>
<dbReference type="OMA" id="SIMFEQL"/>
<dbReference type="Pfam" id="PF05418">
    <property type="entry name" value="Apo-VLDL-II"/>
    <property type="match status" value="1"/>
</dbReference>
<proteinExistence type="inferred from homology"/>
<feature type="chain" id="PRO_5039936349" description="Apovitellenin-1" evidence="7">
    <location>
        <begin position="25"/>
        <end position="109"/>
    </location>
</feature>
<dbReference type="RefSeq" id="XP_007435935.1">
    <property type="nucleotide sequence ID" value="XM_007435873.3"/>
</dbReference>
<comment type="similarity">
    <text evidence="2">Belongs to the apovitellenin family.</text>
</comment>
<dbReference type="InterPro" id="IPR008404">
    <property type="entry name" value="Apo-VLDL-II"/>
</dbReference>
<keyword evidence="8" id="KW-1185">Reference proteome</keyword>
<dbReference type="OrthoDB" id="9362862at2759"/>
<dbReference type="GO" id="GO:0045735">
    <property type="term" value="F:nutrient reservoir activity"/>
    <property type="evidence" value="ECO:0007669"/>
    <property type="project" value="UniProtKB-KW"/>
</dbReference>
<protein>
    <recommendedName>
        <fullName evidence="3">Apovitellenin-1</fullName>
    </recommendedName>
    <alternativeName>
        <fullName evidence="6">Apovitellenin I</fullName>
    </alternativeName>
</protein>
<keyword evidence="7" id="KW-0732">Signal</keyword>
<name>A0A9F2R4I1_PYTBI</name>